<dbReference type="NCBIfam" id="NF001126">
    <property type="entry name" value="PRK00139.1-4"/>
    <property type="match status" value="1"/>
</dbReference>
<comment type="PTM">
    <text evidence="7">Carboxylation is probably crucial for Mg(2+) binding and, consequently, for the gamma-phosphate positioning of ATP.</text>
</comment>
<keyword evidence="4 7" id="KW-0573">Peptidoglycan synthesis</keyword>
<dbReference type="EMBL" id="JAKUDL010000009">
    <property type="protein sequence ID" value="MCH4296377.1"/>
    <property type="molecule type" value="Genomic_DNA"/>
</dbReference>
<dbReference type="EC" id="6.3.2.-" evidence="7"/>
<dbReference type="Gene3D" id="3.90.190.20">
    <property type="entry name" value="Mur ligase, C-terminal domain"/>
    <property type="match status" value="1"/>
</dbReference>
<evidence type="ECO:0000259" key="11">
    <source>
        <dbReference type="Pfam" id="PF08245"/>
    </source>
</evidence>
<feature type="domain" description="Mur ligase central" evidence="11">
    <location>
        <begin position="111"/>
        <end position="310"/>
    </location>
</feature>
<feature type="binding site" evidence="7">
    <location>
        <position position="154"/>
    </location>
    <ligand>
        <name>UDP-N-acetyl-alpha-D-muramoyl-L-alanyl-D-glutamate</name>
        <dbReference type="ChEBI" id="CHEBI:83900"/>
    </ligand>
</feature>
<dbReference type="InterPro" id="IPR035911">
    <property type="entry name" value="MurE/MurF_N"/>
</dbReference>
<name>A0AAJ1F295_9GAMM</name>
<dbReference type="InterPro" id="IPR036565">
    <property type="entry name" value="Mur-like_cat_sf"/>
</dbReference>
<comment type="cofactor">
    <cofactor evidence="7">
        <name>Mg(2+)</name>
        <dbReference type="ChEBI" id="CHEBI:18420"/>
    </cofactor>
</comment>
<evidence type="ECO:0000256" key="7">
    <source>
        <dbReference type="HAMAP-Rule" id="MF_00208"/>
    </source>
</evidence>
<proteinExistence type="inferred from homology"/>
<keyword evidence="7" id="KW-0067">ATP-binding</keyword>
<dbReference type="GO" id="GO:0009252">
    <property type="term" value="P:peptidoglycan biosynthetic process"/>
    <property type="evidence" value="ECO:0007669"/>
    <property type="project" value="UniProtKB-UniRule"/>
</dbReference>
<evidence type="ECO:0000256" key="2">
    <source>
        <dbReference type="ARBA" id="ARBA00022618"/>
    </source>
</evidence>
<dbReference type="InterPro" id="IPR005761">
    <property type="entry name" value="UDP-N-AcMur-Glu-dNH2Pim_ligase"/>
</dbReference>
<evidence type="ECO:0000259" key="10">
    <source>
        <dbReference type="Pfam" id="PF02875"/>
    </source>
</evidence>
<evidence type="ECO:0000256" key="1">
    <source>
        <dbReference type="ARBA" id="ARBA00005898"/>
    </source>
</evidence>
<dbReference type="GO" id="GO:0000287">
    <property type="term" value="F:magnesium ion binding"/>
    <property type="evidence" value="ECO:0007669"/>
    <property type="project" value="UniProtKB-UniRule"/>
</dbReference>
<keyword evidence="7" id="KW-0963">Cytoplasm</keyword>
<dbReference type="SUPFAM" id="SSF53244">
    <property type="entry name" value="MurD-like peptide ligases, peptide-binding domain"/>
    <property type="match status" value="1"/>
</dbReference>
<keyword evidence="7" id="KW-0460">Magnesium</keyword>
<dbReference type="GO" id="GO:0005524">
    <property type="term" value="F:ATP binding"/>
    <property type="evidence" value="ECO:0007669"/>
    <property type="project" value="UniProtKB-UniRule"/>
</dbReference>
<keyword evidence="5 7" id="KW-0131">Cell cycle</keyword>
<dbReference type="Pfam" id="PF02875">
    <property type="entry name" value="Mur_ligase_C"/>
    <property type="match status" value="1"/>
</dbReference>
<feature type="binding site" evidence="7">
    <location>
        <position position="182"/>
    </location>
    <ligand>
        <name>UDP-N-acetyl-alpha-D-muramoyl-L-alanyl-D-glutamate</name>
        <dbReference type="ChEBI" id="CHEBI:83900"/>
    </ligand>
</feature>
<dbReference type="Proteomes" id="UP001297581">
    <property type="component" value="Unassembled WGS sequence"/>
</dbReference>
<dbReference type="GO" id="GO:0016881">
    <property type="term" value="F:acid-amino acid ligase activity"/>
    <property type="evidence" value="ECO:0007669"/>
    <property type="project" value="UniProtKB-UniRule"/>
</dbReference>
<evidence type="ECO:0000313" key="12">
    <source>
        <dbReference type="EMBL" id="MCH4296377.1"/>
    </source>
</evidence>
<feature type="binding site" evidence="7">
    <location>
        <position position="190"/>
    </location>
    <ligand>
        <name>UDP-N-acetyl-alpha-D-muramoyl-L-alanyl-D-glutamate</name>
        <dbReference type="ChEBI" id="CHEBI:83900"/>
    </ligand>
</feature>
<sequence>MMLLKDLLAPWFHYAGTESVNAPVLDSRQVSEGGLFVAIPGHAADGRNFIAAALAKGAAAVLTHTDDPAAHGLVEREQGLVIHFFQLSRQVSALARQYYELTPGKLHTVGITGTNGKTSVSQLIAQLSEQLGSRAAVMGTLGNGLWGELEDVGNTTADPIRVMADLHHFETRGARVCAMEVSSHGLVQGRVEAVPFEVAVFTNLSRDHLDYHGDMENYGAAKRRLFSFGSLKASVINLDDAVGEGWFAGMGHAVGFSCEGHPKAAWRFEQARFHHAGFSANLVCPEGEFALECRLLGAFNLSNLLAALCAMNQLGYSAGSLVQAAAKLTPVPGRMECFPRADGLSLVVDYAHTPDAIEQALKAARHHCEGQLWIVFGCGGDRDKGKRPLMAAAAERFADQLVLTSDNARSEDPQAILDDMKAGLKAPEDAQFEVDRIQAIRRAVALANPGDLILLAGKGHETYQEIAGVKHQYDERALAKALCEEKS</sequence>
<dbReference type="InterPro" id="IPR036615">
    <property type="entry name" value="Mur_ligase_C_dom_sf"/>
</dbReference>
<feature type="binding site" evidence="7">
    <location>
        <begin position="155"/>
        <end position="156"/>
    </location>
    <ligand>
        <name>UDP-N-acetyl-alpha-D-muramoyl-L-alanyl-D-glutamate</name>
        <dbReference type="ChEBI" id="CHEBI:83900"/>
    </ligand>
</feature>
<dbReference type="InterPro" id="IPR013221">
    <property type="entry name" value="Mur_ligase_cen"/>
</dbReference>
<feature type="binding site" evidence="7">
    <location>
        <position position="188"/>
    </location>
    <ligand>
        <name>UDP-N-acetyl-alpha-D-muramoyl-L-alanyl-D-glutamate</name>
        <dbReference type="ChEBI" id="CHEBI:83900"/>
    </ligand>
</feature>
<dbReference type="AlphaFoldDB" id="A0AAJ1F295"/>
<comment type="function">
    <text evidence="7">Catalyzes the addition of an amino acid to the nucleotide precursor UDP-N-acetylmuramoyl-L-alanyl-D-glutamate (UMAG) in the biosynthesis of bacterial cell-wall peptidoglycan.</text>
</comment>
<feature type="domain" description="Mur ligase C-terminal" evidence="10">
    <location>
        <begin position="333"/>
        <end position="459"/>
    </location>
</feature>
<comment type="caution">
    <text evidence="7">Lacks conserved residue(s) required for the propagation of feature annotation.</text>
</comment>
<accession>A0AAJ1F295</accession>
<evidence type="ECO:0000256" key="6">
    <source>
        <dbReference type="ARBA" id="ARBA00023316"/>
    </source>
</evidence>
<dbReference type="InterPro" id="IPR000713">
    <property type="entry name" value="Mur_ligase_N"/>
</dbReference>
<dbReference type="InterPro" id="IPR004101">
    <property type="entry name" value="Mur_ligase_C"/>
</dbReference>
<evidence type="ECO:0000256" key="8">
    <source>
        <dbReference type="RuleBase" id="RU004135"/>
    </source>
</evidence>
<evidence type="ECO:0000313" key="13">
    <source>
        <dbReference type="Proteomes" id="UP001297581"/>
    </source>
</evidence>
<dbReference type="Gene3D" id="3.40.1390.10">
    <property type="entry name" value="MurE/MurF, N-terminal domain"/>
    <property type="match status" value="1"/>
</dbReference>
<comment type="subcellular location">
    <subcellularLocation>
        <location evidence="7 8">Cytoplasm</location>
    </subcellularLocation>
</comment>
<dbReference type="Pfam" id="PF08245">
    <property type="entry name" value="Mur_ligase_M"/>
    <property type="match status" value="1"/>
</dbReference>
<comment type="pathway">
    <text evidence="7 8">Cell wall biogenesis; peptidoglycan biosynthesis.</text>
</comment>
<dbReference type="GO" id="GO:0071555">
    <property type="term" value="P:cell wall organization"/>
    <property type="evidence" value="ECO:0007669"/>
    <property type="project" value="UniProtKB-KW"/>
</dbReference>
<keyword evidence="7 12" id="KW-0436">Ligase</keyword>
<comment type="caution">
    <text evidence="12">The sequence shown here is derived from an EMBL/GenBank/DDBJ whole genome shotgun (WGS) entry which is preliminary data.</text>
</comment>
<keyword evidence="3 7" id="KW-0133">Cell shape</keyword>
<dbReference type="PANTHER" id="PTHR23135">
    <property type="entry name" value="MUR LIGASE FAMILY MEMBER"/>
    <property type="match status" value="1"/>
</dbReference>
<dbReference type="GO" id="GO:0051301">
    <property type="term" value="P:cell division"/>
    <property type="evidence" value="ECO:0007669"/>
    <property type="project" value="UniProtKB-KW"/>
</dbReference>
<organism evidence="12 13">
    <name type="scientific">Shewanella zhuhaiensis</name>
    <dbReference type="NCBI Taxonomy" id="2919576"/>
    <lineage>
        <taxon>Bacteria</taxon>
        <taxon>Pseudomonadati</taxon>
        <taxon>Pseudomonadota</taxon>
        <taxon>Gammaproteobacteria</taxon>
        <taxon>Alteromonadales</taxon>
        <taxon>Shewanellaceae</taxon>
        <taxon>Shewanella</taxon>
    </lineage>
</organism>
<evidence type="ECO:0000256" key="4">
    <source>
        <dbReference type="ARBA" id="ARBA00022984"/>
    </source>
</evidence>
<keyword evidence="2 7" id="KW-0132">Cell division</keyword>
<feature type="binding site" evidence="7">
    <location>
        <begin position="113"/>
        <end position="119"/>
    </location>
    <ligand>
        <name>ATP</name>
        <dbReference type="ChEBI" id="CHEBI:30616"/>
    </ligand>
</feature>
<feature type="binding site" evidence="7">
    <location>
        <position position="25"/>
    </location>
    <ligand>
        <name>UDP-N-acetyl-alpha-D-muramoyl-L-alanyl-D-glutamate</name>
        <dbReference type="ChEBI" id="CHEBI:83900"/>
    </ligand>
</feature>
<dbReference type="RefSeq" id="WP_240592429.1">
    <property type="nucleotide sequence ID" value="NZ_JAKUDL010000009.1"/>
</dbReference>
<keyword evidence="13" id="KW-1185">Reference proteome</keyword>
<dbReference type="GO" id="GO:0008360">
    <property type="term" value="P:regulation of cell shape"/>
    <property type="evidence" value="ECO:0007669"/>
    <property type="project" value="UniProtKB-KW"/>
</dbReference>
<dbReference type="NCBIfam" id="TIGR01085">
    <property type="entry name" value="murE"/>
    <property type="match status" value="1"/>
</dbReference>
<dbReference type="SUPFAM" id="SSF63418">
    <property type="entry name" value="MurE/MurF N-terminal domain"/>
    <property type="match status" value="1"/>
</dbReference>
<gene>
    <name evidence="7 12" type="primary">murE</name>
    <name evidence="12" type="ORF">MJ923_18855</name>
</gene>
<dbReference type="NCBIfam" id="NF001123">
    <property type="entry name" value="PRK00139.1-1"/>
    <property type="match status" value="1"/>
</dbReference>
<protein>
    <recommendedName>
        <fullName evidence="7">UDP-N-acetylmuramyl-tripeptide synthetase</fullName>
        <ecNumber evidence="7">6.3.2.-</ecNumber>
    </recommendedName>
    <alternativeName>
        <fullName evidence="7">UDP-MurNAc-tripeptide synthetase</fullName>
    </alternativeName>
</protein>
<keyword evidence="6 7" id="KW-0961">Cell wall biogenesis/degradation</keyword>
<keyword evidence="7" id="KW-0547">Nucleotide-binding</keyword>
<evidence type="ECO:0000259" key="9">
    <source>
        <dbReference type="Pfam" id="PF01225"/>
    </source>
</evidence>
<feature type="binding site" evidence="7">
    <location>
        <position position="27"/>
    </location>
    <ligand>
        <name>UDP-N-acetyl-alpha-D-muramoyl-L-alanyl-D-glutamate</name>
        <dbReference type="ChEBI" id="CHEBI:83900"/>
    </ligand>
</feature>
<comment type="similarity">
    <text evidence="1 7">Belongs to the MurCDEF family. MurE subfamily.</text>
</comment>
<dbReference type="PANTHER" id="PTHR23135:SF4">
    <property type="entry name" value="UDP-N-ACETYLMURAMOYL-L-ALANYL-D-GLUTAMATE--2,6-DIAMINOPIMELATE LIGASE MURE HOMOLOG, CHLOROPLASTIC"/>
    <property type="match status" value="1"/>
</dbReference>
<evidence type="ECO:0000256" key="3">
    <source>
        <dbReference type="ARBA" id="ARBA00022960"/>
    </source>
</evidence>
<feature type="modified residue" description="N6-carboxylysine" evidence="7">
    <location>
        <position position="222"/>
    </location>
</feature>
<dbReference type="SUPFAM" id="SSF53623">
    <property type="entry name" value="MurD-like peptide ligases, catalytic domain"/>
    <property type="match status" value="1"/>
</dbReference>
<feature type="domain" description="Mur ligase N-terminal catalytic" evidence="9">
    <location>
        <begin position="25"/>
        <end position="99"/>
    </location>
</feature>
<dbReference type="Gene3D" id="3.40.1190.10">
    <property type="entry name" value="Mur-like, catalytic domain"/>
    <property type="match status" value="1"/>
</dbReference>
<dbReference type="HAMAP" id="MF_00208">
    <property type="entry name" value="MurE"/>
    <property type="match status" value="1"/>
</dbReference>
<dbReference type="GO" id="GO:0005737">
    <property type="term" value="C:cytoplasm"/>
    <property type="evidence" value="ECO:0007669"/>
    <property type="project" value="UniProtKB-SubCell"/>
</dbReference>
<dbReference type="Pfam" id="PF01225">
    <property type="entry name" value="Mur_ligase"/>
    <property type="match status" value="1"/>
</dbReference>
<reference evidence="12 13" key="1">
    <citation type="submission" date="2022-02" db="EMBL/GenBank/DDBJ databases">
        <title>The genome sequence of Shewanella sp. 3B26.</title>
        <authorList>
            <person name="Du J."/>
        </authorList>
    </citation>
    <scope>NUCLEOTIDE SEQUENCE [LARGE SCALE GENOMIC DNA]</scope>
    <source>
        <strain evidence="12 13">3B26</strain>
    </source>
</reference>
<evidence type="ECO:0000256" key="5">
    <source>
        <dbReference type="ARBA" id="ARBA00023306"/>
    </source>
</evidence>